<keyword evidence="3" id="KW-0210">Decarboxylase</keyword>
<dbReference type="Pfam" id="PF01276">
    <property type="entry name" value="OKR_DC_1"/>
    <property type="match status" value="1"/>
</dbReference>
<accession>A0A4P9C9H2</accession>
<evidence type="ECO:0000256" key="4">
    <source>
        <dbReference type="ARBA" id="ARBA00022898"/>
    </source>
</evidence>
<feature type="domain" description="Orn/Lys/Arg decarboxylases family 1 pyridoxal-P attachment site" evidence="6">
    <location>
        <begin position="6"/>
        <end position="280"/>
    </location>
</feature>
<reference evidence="8 9" key="1">
    <citation type="submission" date="2018-05" db="EMBL/GenBank/DDBJ databases">
        <title>Genome comparison of Eubacterium sp.</title>
        <authorList>
            <person name="Feng Y."/>
            <person name="Sanchez-Andrea I."/>
            <person name="Stams A.J.M."/>
            <person name="De Vos W.M."/>
        </authorList>
    </citation>
    <scope>NUCLEOTIDE SEQUENCE [LARGE SCALE GENOMIC DNA]</scope>
    <source>
        <strain evidence="8 9">YI</strain>
    </source>
</reference>
<evidence type="ECO:0000313" key="9">
    <source>
        <dbReference type="Proteomes" id="UP000218387"/>
    </source>
</evidence>
<dbReference type="GO" id="GO:0008483">
    <property type="term" value="F:transaminase activity"/>
    <property type="evidence" value="ECO:0007669"/>
    <property type="project" value="UniProtKB-KW"/>
</dbReference>
<dbReference type="InterPro" id="IPR052357">
    <property type="entry name" value="Orn_Lys_Arg_decarboxylase-I"/>
</dbReference>
<dbReference type="SUPFAM" id="SSF55904">
    <property type="entry name" value="Ornithine decarboxylase C-terminal domain"/>
    <property type="match status" value="1"/>
</dbReference>
<dbReference type="InterPro" id="IPR008286">
    <property type="entry name" value="Prn/Lys/Arg_de-COase_C"/>
</dbReference>
<dbReference type="InterPro" id="IPR015424">
    <property type="entry name" value="PyrdxlP-dep_Trfase"/>
</dbReference>
<dbReference type="Gene3D" id="3.90.105.10">
    <property type="entry name" value="Molybdopterin biosynthesis moea protein, domain 2"/>
    <property type="match status" value="1"/>
</dbReference>
<sequence>MKKRLLYTRLQELSDRGALRFHMPGHKGNFCFDNENWATLDVTEIPGADNLHDPSDILLKVQKKLAEAYGSEEACILVNGTTTGIQSAIMGVCREGESLLVPLNCHRSVYAGLALGRIKGVYFEPEYDARLGFGKCISLEQVEKNLREHPEVKGMILVNPTYYGTVSDVAAIAELLHKKGKVLIVDEAHGAHLRFCAELPPDAVSCGADIVIQSTHKLLGAFTQSSLLHMQGPLVERSRVKKFLAMLQSSSPSYLLMMSVENAVDEACEKGETVFKTIAERWDFYQKRTGVGDCIALYTPEDGQPYDKSKWLLMVKNGKGTAVEKRLLTEYNIQCEMSGFNYVLAMTGIGTAAGELDQLMAAVADMNRDCPEVSELPDAGFVSVWKHEEKYPLWQALYNMETGRLPLEDAAGSAAAGFVIPYPPGIPVLLPGSLVTEETVAELLRRRRNGEAVVGIDSGGMIEVILNSSF</sequence>
<dbReference type="InterPro" id="IPR000310">
    <property type="entry name" value="Orn/Lys/Arg_deCO2ase_major_dom"/>
</dbReference>
<comment type="cofactor">
    <cofactor evidence="1">
        <name>pyridoxal 5'-phosphate</name>
        <dbReference type="ChEBI" id="CHEBI:597326"/>
    </cofactor>
</comment>
<keyword evidence="5" id="KW-0456">Lyase</keyword>
<feature type="domain" description="Orn/Lys/Arg decarboxylase C-terminal" evidence="7">
    <location>
        <begin position="394"/>
        <end position="439"/>
    </location>
</feature>
<keyword evidence="9" id="KW-1185">Reference proteome</keyword>
<dbReference type="KEGG" id="emt:CPZ25_013080"/>
<name>A0A4P9C9H2_EUBML</name>
<dbReference type="PANTHER" id="PTHR43277">
    <property type="entry name" value="ARGININE DECARBOXYLASE"/>
    <property type="match status" value="1"/>
</dbReference>
<comment type="similarity">
    <text evidence="2">Belongs to the Orn/Lys/Arg decarboxylase class-I family.</text>
</comment>
<dbReference type="PANTHER" id="PTHR43277:SF4">
    <property type="entry name" value="ARGININE DECARBOXYLASE"/>
    <property type="match status" value="1"/>
</dbReference>
<dbReference type="GO" id="GO:0016831">
    <property type="term" value="F:carboxy-lyase activity"/>
    <property type="evidence" value="ECO:0007669"/>
    <property type="project" value="UniProtKB-KW"/>
</dbReference>
<dbReference type="RefSeq" id="WP_096918793.1">
    <property type="nucleotide sequence ID" value="NZ_CP029487.1"/>
</dbReference>
<keyword evidence="4" id="KW-0663">Pyridoxal phosphate</keyword>
<evidence type="ECO:0000259" key="7">
    <source>
        <dbReference type="Pfam" id="PF03711"/>
    </source>
</evidence>
<dbReference type="InterPro" id="IPR036633">
    <property type="entry name" value="Prn/Lys/Arg_de-COase_C_sf"/>
</dbReference>
<dbReference type="Pfam" id="PF03711">
    <property type="entry name" value="OKR_DC_1_C"/>
    <property type="match status" value="1"/>
</dbReference>
<evidence type="ECO:0000256" key="3">
    <source>
        <dbReference type="ARBA" id="ARBA00022793"/>
    </source>
</evidence>
<dbReference type="SUPFAM" id="SSF53383">
    <property type="entry name" value="PLP-dependent transferases"/>
    <property type="match status" value="1"/>
</dbReference>
<dbReference type="InterPro" id="IPR015421">
    <property type="entry name" value="PyrdxlP-dep_Trfase_major"/>
</dbReference>
<dbReference type="EMBL" id="CP029487">
    <property type="protein sequence ID" value="QCT72217.1"/>
    <property type="molecule type" value="Genomic_DNA"/>
</dbReference>
<dbReference type="Proteomes" id="UP000218387">
    <property type="component" value="Chromosome"/>
</dbReference>
<keyword evidence="8" id="KW-0808">Transferase</keyword>
<evidence type="ECO:0000256" key="1">
    <source>
        <dbReference type="ARBA" id="ARBA00001933"/>
    </source>
</evidence>
<protein>
    <submittedName>
        <fullName evidence="8">Aminotransferase class V-fold PLP-dependent enzyme</fullName>
    </submittedName>
</protein>
<evidence type="ECO:0000259" key="6">
    <source>
        <dbReference type="Pfam" id="PF01276"/>
    </source>
</evidence>
<keyword evidence="8" id="KW-0032">Aminotransferase</keyword>
<evidence type="ECO:0000256" key="5">
    <source>
        <dbReference type="ARBA" id="ARBA00023239"/>
    </source>
</evidence>
<gene>
    <name evidence="8" type="ORF">CPZ25_013080</name>
</gene>
<proteinExistence type="inferred from homology"/>
<dbReference type="AlphaFoldDB" id="A0A4P9C9H2"/>
<evidence type="ECO:0000313" key="8">
    <source>
        <dbReference type="EMBL" id="QCT72217.1"/>
    </source>
</evidence>
<evidence type="ECO:0000256" key="2">
    <source>
        <dbReference type="ARBA" id="ARBA00010671"/>
    </source>
</evidence>
<dbReference type="Gene3D" id="3.40.640.10">
    <property type="entry name" value="Type I PLP-dependent aspartate aminotransferase-like (Major domain)"/>
    <property type="match status" value="1"/>
</dbReference>
<organism evidence="8 9">
    <name type="scientific">Eubacterium maltosivorans</name>
    <dbReference type="NCBI Taxonomy" id="2041044"/>
    <lineage>
        <taxon>Bacteria</taxon>
        <taxon>Bacillati</taxon>
        <taxon>Bacillota</taxon>
        <taxon>Clostridia</taxon>
        <taxon>Eubacteriales</taxon>
        <taxon>Eubacteriaceae</taxon>
        <taxon>Eubacterium</taxon>
    </lineage>
</organism>